<dbReference type="AlphaFoldDB" id="A0A2I1CMF8"/>
<dbReference type="VEuPathDB" id="FungiDB:P174DRAFT_437226"/>
<gene>
    <name evidence="1" type="ORF">P174DRAFT_437226</name>
</gene>
<name>A0A2I1CMF8_ASPN1</name>
<dbReference type="EMBL" id="MSZS01000001">
    <property type="protein sequence ID" value="PKX98804.1"/>
    <property type="molecule type" value="Genomic_DNA"/>
</dbReference>
<proteinExistence type="predicted"/>
<keyword evidence="2" id="KW-1185">Reference proteome</keyword>
<dbReference type="RefSeq" id="XP_024687399.1">
    <property type="nucleotide sequence ID" value="XM_024826232.1"/>
</dbReference>
<dbReference type="Proteomes" id="UP000234474">
    <property type="component" value="Unassembled WGS sequence"/>
</dbReference>
<sequence length="91" mass="10249">MTFPKLFPLLGGCNLFPTSSSTLPCTRYNATMGFVQGQSSCTTSFPPLHNYRSLVLKPSNLKSWHSTNEMTLFIRSRTMRIAFEPTSFLHA</sequence>
<comment type="caution">
    <text evidence="1">The sequence shown here is derived from an EMBL/GenBank/DDBJ whole genome shotgun (WGS) entry which is preliminary data.</text>
</comment>
<reference evidence="2" key="1">
    <citation type="journal article" date="2018" name="Proc. Natl. Acad. Sci. U.S.A.">
        <title>Linking secondary metabolites to gene clusters through genome sequencing of six diverse Aspergillus species.</title>
        <authorList>
            <person name="Kaerboelling I."/>
            <person name="Vesth T.C."/>
            <person name="Frisvad J.C."/>
            <person name="Nybo J.L."/>
            <person name="Theobald S."/>
            <person name="Kuo A."/>
            <person name="Bowyer P."/>
            <person name="Matsuda Y."/>
            <person name="Mondo S."/>
            <person name="Lyhne E.K."/>
            <person name="Kogle M.E."/>
            <person name="Clum A."/>
            <person name="Lipzen A."/>
            <person name="Salamov A."/>
            <person name="Ngan C.Y."/>
            <person name="Daum C."/>
            <person name="Chiniquy J."/>
            <person name="Barry K."/>
            <person name="LaButti K."/>
            <person name="Haridas S."/>
            <person name="Simmons B.A."/>
            <person name="Magnuson J.K."/>
            <person name="Mortensen U.H."/>
            <person name="Larsen T.O."/>
            <person name="Grigoriev I.V."/>
            <person name="Baker S.E."/>
            <person name="Andersen M.R."/>
        </authorList>
    </citation>
    <scope>NUCLEOTIDE SEQUENCE [LARGE SCALE GENOMIC DNA]</scope>
    <source>
        <strain evidence="2">IBT 16806</strain>
    </source>
</reference>
<protein>
    <submittedName>
        <fullName evidence="1">Uncharacterized protein</fullName>
    </submittedName>
</protein>
<evidence type="ECO:0000313" key="2">
    <source>
        <dbReference type="Proteomes" id="UP000234474"/>
    </source>
</evidence>
<organism evidence="1 2">
    <name type="scientific">Aspergillus novofumigatus (strain IBT 16806)</name>
    <dbReference type="NCBI Taxonomy" id="1392255"/>
    <lineage>
        <taxon>Eukaryota</taxon>
        <taxon>Fungi</taxon>
        <taxon>Dikarya</taxon>
        <taxon>Ascomycota</taxon>
        <taxon>Pezizomycotina</taxon>
        <taxon>Eurotiomycetes</taxon>
        <taxon>Eurotiomycetidae</taxon>
        <taxon>Eurotiales</taxon>
        <taxon>Aspergillaceae</taxon>
        <taxon>Aspergillus</taxon>
        <taxon>Aspergillus subgen. Fumigati</taxon>
    </lineage>
</organism>
<dbReference type="GeneID" id="36533557"/>
<accession>A0A2I1CMF8</accession>
<evidence type="ECO:0000313" key="1">
    <source>
        <dbReference type="EMBL" id="PKX98804.1"/>
    </source>
</evidence>